<dbReference type="InterPro" id="IPR027827">
    <property type="entry name" value="Tex56"/>
</dbReference>
<dbReference type="KEGG" id="pvt:110077105"/>
<evidence type="ECO:0000313" key="1">
    <source>
        <dbReference type="Proteomes" id="UP001652642"/>
    </source>
</evidence>
<organism evidence="1 2">
    <name type="scientific">Pogona vitticeps</name>
    <name type="common">central bearded dragon</name>
    <dbReference type="NCBI Taxonomy" id="103695"/>
    <lineage>
        <taxon>Eukaryota</taxon>
        <taxon>Metazoa</taxon>
        <taxon>Chordata</taxon>
        <taxon>Craniata</taxon>
        <taxon>Vertebrata</taxon>
        <taxon>Euteleostomi</taxon>
        <taxon>Lepidosauria</taxon>
        <taxon>Squamata</taxon>
        <taxon>Bifurcata</taxon>
        <taxon>Unidentata</taxon>
        <taxon>Episquamata</taxon>
        <taxon>Toxicofera</taxon>
        <taxon>Iguania</taxon>
        <taxon>Acrodonta</taxon>
        <taxon>Agamidae</taxon>
        <taxon>Amphibolurinae</taxon>
        <taxon>Pogona</taxon>
    </lineage>
</organism>
<proteinExistence type="predicted"/>
<reference evidence="2" key="1">
    <citation type="submission" date="2025-08" db="UniProtKB">
        <authorList>
            <consortium name="RefSeq"/>
        </authorList>
    </citation>
    <scope>IDENTIFICATION</scope>
</reference>
<dbReference type="GeneID" id="110077105"/>
<dbReference type="Proteomes" id="UP001652642">
    <property type="component" value="Chromosome 4"/>
</dbReference>
<dbReference type="InParanoid" id="A0A6J0TD91"/>
<dbReference type="RefSeq" id="XP_020645503.2">
    <property type="nucleotide sequence ID" value="XM_020789844.2"/>
</dbReference>
<gene>
    <name evidence="2" type="primary">LOC110077105</name>
</gene>
<protein>
    <submittedName>
        <fullName evidence="2">Testis expressed protein 56-like</fullName>
    </submittedName>
</protein>
<accession>A0A6J0TD91</accession>
<dbReference type="OrthoDB" id="6077037at2759"/>
<sequence length="287" mass="33328">MLHKDRSKKDICSPLWQAACGTERHKSLVFAIVWQLSSKQQNMKKKSNRMMPLKRFPLKFPQLAIHHQTIKKEGIVPANRSSLNLPSLVVYQKLNSWDKQDDINYMFLKLSALSSHLQDPLKELLLQCASEDQEKCYKSSYFEMFRMDDLPQEAYSSPQPDHMPLSKRLLSNKAANEYKAFGVYTQGALMATIVARWTPKTMLKQYDKKSVLQELTKFGEIESVTPFGRQTVVVIFKEFRSACKAISAFPPNGPERSMQCFWYHRFMSKYETTKFRKTRNSATLVAF</sequence>
<dbReference type="PANTHER" id="PTHR35968">
    <property type="entry name" value="CHROMOSOME 6 C6ORF201 HOMOLOG"/>
    <property type="match status" value="1"/>
</dbReference>
<keyword evidence="1" id="KW-1185">Reference proteome</keyword>
<dbReference type="PANTHER" id="PTHR35968:SF1">
    <property type="entry name" value="TESTIS EXPRESSED PROTEIN 56"/>
    <property type="match status" value="1"/>
</dbReference>
<name>A0A6J0TD91_9SAUR</name>
<dbReference type="Pfam" id="PF15023">
    <property type="entry name" value="DUF4523"/>
    <property type="match status" value="1"/>
</dbReference>
<evidence type="ECO:0000313" key="2">
    <source>
        <dbReference type="RefSeq" id="XP_020645503.2"/>
    </source>
</evidence>
<dbReference type="AlphaFoldDB" id="A0A6J0TD91"/>